<dbReference type="Proteomes" id="UP001147782">
    <property type="component" value="Unassembled WGS sequence"/>
</dbReference>
<keyword evidence="3" id="KW-0804">Transcription</keyword>
<reference evidence="7" key="1">
    <citation type="submission" date="2022-11" db="EMBL/GenBank/DDBJ databases">
        <authorList>
            <person name="Petersen C."/>
        </authorList>
    </citation>
    <scope>NUCLEOTIDE SEQUENCE</scope>
    <source>
        <strain evidence="7">IBT 29864</strain>
    </source>
</reference>
<dbReference type="SUPFAM" id="SSF57701">
    <property type="entry name" value="Zn2/Cys6 DNA-binding domain"/>
    <property type="match status" value="1"/>
</dbReference>
<evidence type="ECO:0000256" key="4">
    <source>
        <dbReference type="ARBA" id="ARBA00023242"/>
    </source>
</evidence>
<dbReference type="EMBL" id="JAPZBS010000007">
    <property type="protein sequence ID" value="KAJ5367893.1"/>
    <property type="molecule type" value="Genomic_DNA"/>
</dbReference>
<feature type="region of interest" description="Disordered" evidence="5">
    <location>
        <begin position="98"/>
        <end position="169"/>
    </location>
</feature>
<keyword evidence="2" id="KW-0238">DNA-binding</keyword>
<dbReference type="PANTHER" id="PTHR47840">
    <property type="entry name" value="ZN(II)2CYS6 TRANSCRIPTION FACTOR (EUROFUNG)-RELATED"/>
    <property type="match status" value="1"/>
</dbReference>
<gene>
    <name evidence="7" type="ORF">N7496_007653</name>
</gene>
<dbReference type="InterPro" id="IPR036864">
    <property type="entry name" value="Zn2-C6_fun-type_DNA-bd_sf"/>
</dbReference>
<accession>A0A9W9RWX0</accession>
<organism evidence="7 8">
    <name type="scientific">Penicillium cataractarum</name>
    <dbReference type="NCBI Taxonomy" id="2100454"/>
    <lineage>
        <taxon>Eukaryota</taxon>
        <taxon>Fungi</taxon>
        <taxon>Dikarya</taxon>
        <taxon>Ascomycota</taxon>
        <taxon>Pezizomycotina</taxon>
        <taxon>Eurotiomycetes</taxon>
        <taxon>Eurotiomycetidae</taxon>
        <taxon>Eurotiales</taxon>
        <taxon>Aspergillaceae</taxon>
        <taxon>Penicillium</taxon>
    </lineage>
</organism>
<dbReference type="GO" id="GO:0003677">
    <property type="term" value="F:DNA binding"/>
    <property type="evidence" value="ECO:0007669"/>
    <property type="project" value="UniProtKB-KW"/>
</dbReference>
<dbReference type="PROSITE" id="PS00463">
    <property type="entry name" value="ZN2_CY6_FUNGAL_1"/>
    <property type="match status" value="1"/>
</dbReference>
<dbReference type="GO" id="GO:0008270">
    <property type="term" value="F:zinc ion binding"/>
    <property type="evidence" value="ECO:0007669"/>
    <property type="project" value="InterPro"/>
</dbReference>
<dbReference type="RefSeq" id="XP_056552635.1">
    <property type="nucleotide sequence ID" value="XM_056700572.1"/>
</dbReference>
<sequence>MPSQPLSTPESTIGQRRLRKGTHSCWECRRRKIRCQFPSTNAAVCVQCSLRGSVCRRQDSGDLEQPSRRNPSHGQRLDQLEQLMQRLVDRIIPDENFVRSDASERQQTISTSKDGNDLLPHNTDTPGTRSDETPVSSLLGPSGSDYTSPSFLMTGSSDRSGPSSGACGEAKGKAISSALHALFPPQHAIDTIVQCSPGALFLTKFFLSSADLIAGKTVPPASITIIPQIDDHPSLLARRLLQLAVCMQQLSPSFDERILGLRSPIVQTMVNILSLVSDLVTCNDDLAGTPEGLECLILQGIWHANAGNLRKSWLTFRRALSLAQLMCIDSGSFPLVGMDSSCTVELQTSASLDRMWYIIIAYDRSLSLLLGLQIGSLDNSFASDEAMKMDSPEDRLQKLHTVISARIVQRNLSKTAQTYVTTQAIDCDLDTYARSMGQDWWVTPITTASETSQQVWEQTKRLMIQIDHHSLLVMLHLPYLLREPTEDRYIYSKLTCIRSSREILHRFIILRNDIESPNSCRHIDYSCSIAAMTLLLSYLVNRDTPTGATKPTVDQREEDSALVLRVKHRLEEIVLLNQDGVSRESAHIISQLLPVLEITKPTSRMSLATGKGNEGTVRLNVPYLGIVNIAIPTQGNATHHGNVAETIAEPISRCLPTLSITSTYSSGTGSELGDLGASSHENCEANLFLQVDPPGPEDDFDFDLTAEADYWPFQGVETNFWSLINGGMPRP</sequence>
<keyword evidence="1" id="KW-0805">Transcription regulation</keyword>
<reference evidence="7" key="2">
    <citation type="journal article" date="2023" name="IMA Fungus">
        <title>Comparative genomic study of the Penicillium genus elucidates a diverse pangenome and 15 lateral gene transfer events.</title>
        <authorList>
            <person name="Petersen C."/>
            <person name="Sorensen T."/>
            <person name="Nielsen M.R."/>
            <person name="Sondergaard T.E."/>
            <person name="Sorensen J.L."/>
            <person name="Fitzpatrick D.A."/>
            <person name="Frisvad J.C."/>
            <person name="Nielsen K.L."/>
        </authorList>
    </citation>
    <scope>NUCLEOTIDE SEQUENCE</scope>
    <source>
        <strain evidence="7">IBT 29864</strain>
    </source>
</reference>
<dbReference type="AlphaFoldDB" id="A0A9W9RWX0"/>
<evidence type="ECO:0000256" key="2">
    <source>
        <dbReference type="ARBA" id="ARBA00023125"/>
    </source>
</evidence>
<dbReference type="CDD" id="cd00067">
    <property type="entry name" value="GAL4"/>
    <property type="match status" value="1"/>
</dbReference>
<evidence type="ECO:0000256" key="3">
    <source>
        <dbReference type="ARBA" id="ARBA00023163"/>
    </source>
</evidence>
<evidence type="ECO:0000313" key="8">
    <source>
        <dbReference type="Proteomes" id="UP001147782"/>
    </source>
</evidence>
<dbReference type="GO" id="GO:0000981">
    <property type="term" value="F:DNA-binding transcription factor activity, RNA polymerase II-specific"/>
    <property type="evidence" value="ECO:0007669"/>
    <property type="project" value="InterPro"/>
</dbReference>
<evidence type="ECO:0000256" key="5">
    <source>
        <dbReference type="SAM" id="MobiDB-lite"/>
    </source>
</evidence>
<name>A0A9W9RWX0_9EURO</name>
<dbReference type="OrthoDB" id="5392779at2759"/>
<dbReference type="InterPro" id="IPR001138">
    <property type="entry name" value="Zn2Cys6_DnaBD"/>
</dbReference>
<feature type="compositionally biased region" description="Polar residues" evidence="5">
    <location>
        <begin position="144"/>
        <end position="163"/>
    </location>
</feature>
<keyword evidence="4" id="KW-0539">Nucleus</keyword>
<dbReference type="CDD" id="cd12148">
    <property type="entry name" value="fungal_TF_MHR"/>
    <property type="match status" value="1"/>
</dbReference>
<comment type="caution">
    <text evidence="7">The sequence shown here is derived from an EMBL/GenBank/DDBJ whole genome shotgun (WGS) entry which is preliminary data.</text>
</comment>
<evidence type="ECO:0000259" key="6">
    <source>
        <dbReference type="PROSITE" id="PS00463"/>
    </source>
</evidence>
<keyword evidence="8" id="KW-1185">Reference proteome</keyword>
<dbReference type="PANTHER" id="PTHR47840:SF1">
    <property type="entry name" value="ZN(II)2CYS6 TRANSCRIPTION FACTOR (EUROFUNG)"/>
    <property type="match status" value="1"/>
</dbReference>
<evidence type="ECO:0000313" key="7">
    <source>
        <dbReference type="EMBL" id="KAJ5367893.1"/>
    </source>
</evidence>
<feature type="compositionally biased region" description="Polar residues" evidence="5">
    <location>
        <begin position="122"/>
        <end position="136"/>
    </location>
</feature>
<evidence type="ECO:0000256" key="1">
    <source>
        <dbReference type="ARBA" id="ARBA00023015"/>
    </source>
</evidence>
<protein>
    <recommendedName>
        <fullName evidence="6">Zn(2)-C6 fungal-type domain-containing protein</fullName>
    </recommendedName>
</protein>
<feature type="domain" description="Zn(2)-C6 fungal-type" evidence="6">
    <location>
        <begin position="24"/>
        <end position="55"/>
    </location>
</feature>
<proteinExistence type="predicted"/>
<dbReference type="GeneID" id="81439751"/>
<dbReference type="Gene3D" id="4.10.240.10">
    <property type="entry name" value="Zn(2)-C6 fungal-type DNA-binding domain"/>
    <property type="match status" value="1"/>
</dbReference>